<sequence>MATWERFTTALGAGRIIIVLGTLFIASAVIRGASQVDAGAPVVSALFVSLFITVPGVLLIYGGYRLPETDVRTEFYPIVAKWCVGGFFVMIAFLGIYHVVVEGGISNPVRAVLILSAFSSLAGLGLGVREARTRTREREVEEVVERLRESNERLEQFAYAASHDLQEPLRMVSSYLQLLEHRYGDRFDEDGREFLAYAVDGADRMREMVDALLVYSRVDTDGASLSTVDLEEVLDDVIADLAVTIDENDAEITVENAPRVTGDETQLKQLLQNLVSNAIEYSDDEPVIHVSAKRNGTNWILSVRDEGIGIEPADHERIFEVFNRLHTREDHPGTGIGLALCQRIVERHGGDIWVESAPGDGATFSFTLPTTDERAP</sequence>
<keyword evidence="4" id="KW-0808">Transferase</keyword>
<dbReference type="AlphaFoldDB" id="A0A3N6M5Z5"/>
<accession>A0A3N6M5Z5</accession>
<dbReference type="SMART" id="SM00388">
    <property type="entry name" value="HisKA"/>
    <property type="match status" value="1"/>
</dbReference>
<dbReference type="PROSITE" id="PS50109">
    <property type="entry name" value="HIS_KIN"/>
    <property type="match status" value="1"/>
</dbReference>
<proteinExistence type="predicted"/>
<dbReference type="PRINTS" id="PR00344">
    <property type="entry name" value="BCTRLSENSOR"/>
</dbReference>
<comment type="catalytic activity">
    <reaction evidence="1">
        <text>ATP + protein L-histidine = ADP + protein N-phospho-L-histidine.</text>
        <dbReference type="EC" id="2.7.13.3"/>
    </reaction>
</comment>
<dbReference type="EMBL" id="REFZ01000011">
    <property type="protein sequence ID" value="RQG99003.1"/>
    <property type="molecule type" value="Genomic_DNA"/>
</dbReference>
<dbReference type="InterPro" id="IPR052162">
    <property type="entry name" value="Sensor_kinase/Photoreceptor"/>
</dbReference>
<dbReference type="Pfam" id="PF00512">
    <property type="entry name" value="HisKA"/>
    <property type="match status" value="1"/>
</dbReference>
<dbReference type="PANTHER" id="PTHR43304">
    <property type="entry name" value="PHYTOCHROME-LIKE PROTEIN CPH1"/>
    <property type="match status" value="1"/>
</dbReference>
<evidence type="ECO:0000256" key="2">
    <source>
        <dbReference type="ARBA" id="ARBA00012438"/>
    </source>
</evidence>
<dbReference type="InterPro" id="IPR003594">
    <property type="entry name" value="HATPase_dom"/>
</dbReference>
<evidence type="ECO:0000256" key="4">
    <source>
        <dbReference type="ARBA" id="ARBA00022679"/>
    </source>
</evidence>
<comment type="caution">
    <text evidence="7">The sequence shown here is derived from an EMBL/GenBank/DDBJ whole genome shotgun (WGS) entry which is preliminary data.</text>
</comment>
<dbReference type="InterPro" id="IPR004358">
    <property type="entry name" value="Sig_transdc_His_kin-like_C"/>
</dbReference>
<dbReference type="SMART" id="SM00387">
    <property type="entry name" value="HATPase_c"/>
    <property type="match status" value="1"/>
</dbReference>
<evidence type="ECO:0000313" key="8">
    <source>
        <dbReference type="Proteomes" id="UP000281431"/>
    </source>
</evidence>
<keyword evidence="5" id="KW-0418">Kinase</keyword>
<evidence type="ECO:0000256" key="3">
    <source>
        <dbReference type="ARBA" id="ARBA00022553"/>
    </source>
</evidence>
<dbReference type="FunFam" id="3.30.565.10:FF:000006">
    <property type="entry name" value="Sensor histidine kinase WalK"/>
    <property type="match status" value="1"/>
</dbReference>
<dbReference type="InterPro" id="IPR003661">
    <property type="entry name" value="HisK_dim/P_dom"/>
</dbReference>
<dbReference type="PANTHER" id="PTHR43304:SF1">
    <property type="entry name" value="PAC DOMAIN-CONTAINING PROTEIN"/>
    <property type="match status" value="1"/>
</dbReference>
<dbReference type="InterPro" id="IPR036097">
    <property type="entry name" value="HisK_dim/P_sf"/>
</dbReference>
<dbReference type="InterPro" id="IPR036890">
    <property type="entry name" value="HATPase_C_sf"/>
</dbReference>
<dbReference type="InterPro" id="IPR031623">
    <property type="entry name" value="HisKA_4TM"/>
</dbReference>
<keyword evidence="8" id="KW-1185">Reference proteome</keyword>
<gene>
    <name evidence="7" type="ORF">EA472_15805</name>
</gene>
<dbReference type="Pfam" id="PF16926">
    <property type="entry name" value="HisKA_4TM"/>
    <property type="match status" value="1"/>
</dbReference>
<name>A0A3N6M5Z5_NATCH</name>
<dbReference type="EC" id="2.7.13.3" evidence="2"/>
<dbReference type="GO" id="GO:0000155">
    <property type="term" value="F:phosphorelay sensor kinase activity"/>
    <property type="evidence" value="ECO:0007669"/>
    <property type="project" value="InterPro"/>
</dbReference>
<protein>
    <recommendedName>
        <fullName evidence="2">histidine kinase</fullName>
        <ecNumber evidence="2">2.7.13.3</ecNumber>
    </recommendedName>
</protein>
<dbReference type="Proteomes" id="UP000281431">
    <property type="component" value="Unassembled WGS sequence"/>
</dbReference>
<evidence type="ECO:0000256" key="5">
    <source>
        <dbReference type="ARBA" id="ARBA00022777"/>
    </source>
</evidence>
<evidence type="ECO:0000256" key="1">
    <source>
        <dbReference type="ARBA" id="ARBA00000085"/>
    </source>
</evidence>
<dbReference type="Gene3D" id="1.10.287.130">
    <property type="match status" value="1"/>
</dbReference>
<evidence type="ECO:0000259" key="6">
    <source>
        <dbReference type="PROSITE" id="PS50109"/>
    </source>
</evidence>
<dbReference type="OrthoDB" id="106630at2157"/>
<evidence type="ECO:0000313" key="7">
    <source>
        <dbReference type="EMBL" id="RQG99003.1"/>
    </source>
</evidence>
<dbReference type="Gene3D" id="3.30.565.10">
    <property type="entry name" value="Histidine kinase-like ATPase, C-terminal domain"/>
    <property type="match status" value="1"/>
</dbReference>
<feature type="domain" description="Histidine kinase" evidence="6">
    <location>
        <begin position="160"/>
        <end position="372"/>
    </location>
</feature>
<keyword evidence="3" id="KW-0597">Phosphoprotein</keyword>
<reference evidence="7 8" key="1">
    <citation type="submission" date="2018-10" db="EMBL/GenBank/DDBJ databases">
        <title>Natrarchaeobius chitinivorans gen. nov., sp. nov., and Natrarchaeobius haloalkaliphilus sp. nov., alkaliphilic, chitin-utilizing haloarchaea from hypersaline alkaline lakes.</title>
        <authorList>
            <person name="Sorokin D.Y."/>
            <person name="Elcheninov A.G."/>
            <person name="Kostrikina N.A."/>
            <person name="Bale N.J."/>
            <person name="Sinninghe Damste J.S."/>
            <person name="Khijniak T.V."/>
            <person name="Kublanov I.V."/>
            <person name="Toshchakov S.V."/>
        </authorList>
    </citation>
    <scope>NUCLEOTIDE SEQUENCE [LARGE SCALE GENOMIC DNA]</scope>
    <source>
        <strain evidence="7 8">AArcht7</strain>
    </source>
</reference>
<organism evidence="7 8">
    <name type="scientific">Natrarchaeobius chitinivorans</name>
    <dbReference type="NCBI Taxonomy" id="1679083"/>
    <lineage>
        <taxon>Archaea</taxon>
        <taxon>Methanobacteriati</taxon>
        <taxon>Methanobacteriota</taxon>
        <taxon>Stenosarchaea group</taxon>
        <taxon>Halobacteria</taxon>
        <taxon>Halobacteriales</taxon>
        <taxon>Natrialbaceae</taxon>
        <taxon>Natrarchaeobius</taxon>
    </lineage>
</organism>
<dbReference type="SUPFAM" id="SSF47384">
    <property type="entry name" value="Homodimeric domain of signal transducing histidine kinase"/>
    <property type="match status" value="1"/>
</dbReference>
<dbReference type="InterPro" id="IPR005467">
    <property type="entry name" value="His_kinase_dom"/>
</dbReference>
<dbReference type="CDD" id="cd00082">
    <property type="entry name" value="HisKA"/>
    <property type="match status" value="1"/>
</dbReference>
<dbReference type="Pfam" id="PF02518">
    <property type="entry name" value="HATPase_c"/>
    <property type="match status" value="1"/>
</dbReference>
<dbReference type="SUPFAM" id="SSF55874">
    <property type="entry name" value="ATPase domain of HSP90 chaperone/DNA topoisomerase II/histidine kinase"/>
    <property type="match status" value="1"/>
</dbReference>